<evidence type="ECO:0000313" key="5">
    <source>
        <dbReference type="EMBL" id="CAE0438747.1"/>
    </source>
</evidence>
<dbReference type="EMBL" id="HBIN01011941">
    <property type="protein sequence ID" value="CAE0438747.1"/>
    <property type="molecule type" value="Transcribed_RNA"/>
</dbReference>
<evidence type="ECO:0000259" key="4">
    <source>
        <dbReference type="Pfam" id="PF00271"/>
    </source>
</evidence>
<gene>
    <name evidence="5" type="ORF">ASTO00021_LOCUS8969</name>
    <name evidence="6" type="ORF">ASTO00021_LOCUS8971</name>
</gene>
<keyword evidence="2" id="KW-0378">Hydrolase</keyword>
<dbReference type="PANTHER" id="PTHR45626">
    <property type="entry name" value="TRANSCRIPTION TERMINATION FACTOR 2-RELATED"/>
    <property type="match status" value="1"/>
</dbReference>
<name>A0A6S8DEZ7_9STRA</name>
<proteinExistence type="predicted"/>
<reference evidence="5" key="1">
    <citation type="submission" date="2021-01" db="EMBL/GenBank/DDBJ databases">
        <authorList>
            <person name="Corre E."/>
            <person name="Pelletier E."/>
            <person name="Niang G."/>
            <person name="Scheremetjew M."/>
            <person name="Finn R."/>
            <person name="Kale V."/>
            <person name="Holt S."/>
            <person name="Cochrane G."/>
            <person name="Meng A."/>
            <person name="Brown T."/>
            <person name="Cohen L."/>
        </authorList>
    </citation>
    <scope>NUCLEOTIDE SEQUENCE</scope>
    <source>
        <strain evidence="5">GSBS06</strain>
    </source>
</reference>
<dbReference type="GO" id="GO:0005634">
    <property type="term" value="C:nucleus"/>
    <property type="evidence" value="ECO:0007669"/>
    <property type="project" value="TreeGrafter"/>
</dbReference>
<dbReference type="GO" id="GO:0005524">
    <property type="term" value="F:ATP binding"/>
    <property type="evidence" value="ECO:0007669"/>
    <property type="project" value="UniProtKB-KW"/>
</dbReference>
<keyword evidence="3" id="KW-0067">ATP-binding</keyword>
<dbReference type="GO" id="GO:0016787">
    <property type="term" value="F:hydrolase activity"/>
    <property type="evidence" value="ECO:0007669"/>
    <property type="project" value="UniProtKB-KW"/>
</dbReference>
<dbReference type="EMBL" id="HBIN01011943">
    <property type="protein sequence ID" value="CAE0438749.1"/>
    <property type="molecule type" value="Transcribed_RNA"/>
</dbReference>
<dbReference type="PANTHER" id="PTHR45626:SF14">
    <property type="entry name" value="ATP-DEPENDENT DNA HELICASE (EUROFUNG)"/>
    <property type="match status" value="1"/>
</dbReference>
<dbReference type="GO" id="GO:0008094">
    <property type="term" value="F:ATP-dependent activity, acting on DNA"/>
    <property type="evidence" value="ECO:0007669"/>
    <property type="project" value="TreeGrafter"/>
</dbReference>
<evidence type="ECO:0000256" key="1">
    <source>
        <dbReference type="ARBA" id="ARBA00022741"/>
    </source>
</evidence>
<sequence>MQPGFNLDWVEDKLSNHHAAGGSSMSPSLIQNSKARYVIDMVEDLHGRGSAYSGDPFKCIVFSQFRNVLNVLGSQLILRFGQSAVAEFWGKYRKLELEKFTDGLQRTWKCTTCGYVNEPLEKRCKRQRLKVVIRNNHGQLQEALWTGNVWADEIQGYFRGFSFQRLQVVSIRNPGTPGLQGREDYVTATVVDANRCNEKRRKGVWQRENVDCFLLLLSRDGSTGLDLSMVTHVILLDKIWDNAIEDQVISRAWRLGTRAAEINAIQLYMKGTVEQIMFDAEEQNSERNRKKNDETNNGKEMAIMRYLFSNLKILKSDRNVENRKKRRRVMFDVQTLITK</sequence>
<dbReference type="InterPro" id="IPR001650">
    <property type="entry name" value="Helicase_C-like"/>
</dbReference>
<dbReference type="InterPro" id="IPR027417">
    <property type="entry name" value="P-loop_NTPase"/>
</dbReference>
<dbReference type="SUPFAM" id="SSF52540">
    <property type="entry name" value="P-loop containing nucleoside triphosphate hydrolases"/>
    <property type="match status" value="1"/>
</dbReference>
<dbReference type="InterPro" id="IPR050628">
    <property type="entry name" value="SNF2_RAD54_helicase_TF"/>
</dbReference>
<evidence type="ECO:0000313" key="6">
    <source>
        <dbReference type="EMBL" id="CAE0438749.1"/>
    </source>
</evidence>
<organism evidence="5">
    <name type="scientific">Aplanochytrium stocchinoi</name>
    <dbReference type="NCBI Taxonomy" id="215587"/>
    <lineage>
        <taxon>Eukaryota</taxon>
        <taxon>Sar</taxon>
        <taxon>Stramenopiles</taxon>
        <taxon>Bigyra</taxon>
        <taxon>Labyrinthulomycetes</taxon>
        <taxon>Thraustochytrida</taxon>
        <taxon>Thraustochytriidae</taxon>
        <taxon>Aplanochytrium</taxon>
    </lineage>
</organism>
<evidence type="ECO:0000256" key="3">
    <source>
        <dbReference type="ARBA" id="ARBA00022840"/>
    </source>
</evidence>
<feature type="domain" description="Helicase C-terminal" evidence="4">
    <location>
        <begin position="185"/>
        <end position="256"/>
    </location>
</feature>
<keyword evidence="1" id="KW-0547">Nucleotide-binding</keyword>
<accession>A0A6S8DEZ7</accession>
<dbReference type="Pfam" id="PF00271">
    <property type="entry name" value="Helicase_C"/>
    <property type="match status" value="1"/>
</dbReference>
<dbReference type="GO" id="GO:0006281">
    <property type="term" value="P:DNA repair"/>
    <property type="evidence" value="ECO:0007669"/>
    <property type="project" value="TreeGrafter"/>
</dbReference>
<evidence type="ECO:0000256" key="2">
    <source>
        <dbReference type="ARBA" id="ARBA00022801"/>
    </source>
</evidence>
<dbReference type="AlphaFoldDB" id="A0A6S8DEZ7"/>
<protein>
    <recommendedName>
        <fullName evidence="4">Helicase C-terminal domain-containing protein</fullName>
    </recommendedName>
</protein>
<dbReference type="Gene3D" id="3.40.50.300">
    <property type="entry name" value="P-loop containing nucleotide triphosphate hydrolases"/>
    <property type="match status" value="1"/>
</dbReference>